<organism evidence="3 4">
    <name type="scientific">Streptomyces microflavus DSM 40593</name>
    <dbReference type="NCBI Taxonomy" id="1303692"/>
    <lineage>
        <taxon>Bacteria</taxon>
        <taxon>Bacillati</taxon>
        <taxon>Actinomycetota</taxon>
        <taxon>Actinomycetes</taxon>
        <taxon>Kitasatosporales</taxon>
        <taxon>Streptomycetaceae</taxon>
        <taxon>Streptomyces</taxon>
    </lineage>
</organism>
<evidence type="ECO:0000313" key="4">
    <source>
        <dbReference type="Proteomes" id="UP000013304"/>
    </source>
</evidence>
<dbReference type="Proteomes" id="UP000013304">
    <property type="component" value="Chromosome"/>
</dbReference>
<dbReference type="eggNOG" id="COG0346">
    <property type="taxonomic scope" value="Bacteria"/>
</dbReference>
<evidence type="ECO:0000256" key="1">
    <source>
        <dbReference type="SAM" id="MobiDB-lite"/>
    </source>
</evidence>
<keyword evidence="3" id="KW-0560">Oxidoreductase</keyword>
<evidence type="ECO:0000259" key="2">
    <source>
        <dbReference type="PROSITE" id="PS51819"/>
    </source>
</evidence>
<dbReference type="SUPFAM" id="SSF54593">
    <property type="entry name" value="Glyoxalase/Bleomycin resistance protein/Dihydroxybiphenyl dioxygenase"/>
    <property type="match status" value="1"/>
</dbReference>
<dbReference type="Pfam" id="PF18029">
    <property type="entry name" value="Glyoxalase_6"/>
    <property type="match status" value="1"/>
</dbReference>
<dbReference type="Gene3D" id="3.10.180.10">
    <property type="entry name" value="2,3-Dihydroxybiphenyl 1,2-Dioxygenase, domain 1"/>
    <property type="match status" value="1"/>
</dbReference>
<dbReference type="PATRIC" id="fig|1303692.3.peg.4274"/>
<name>N0D008_STRMI</name>
<dbReference type="GO" id="GO:0051213">
    <property type="term" value="F:dioxygenase activity"/>
    <property type="evidence" value="ECO:0007669"/>
    <property type="project" value="UniProtKB-KW"/>
</dbReference>
<feature type="domain" description="VOC" evidence="2">
    <location>
        <begin position="38"/>
        <end position="162"/>
    </location>
</feature>
<dbReference type="AlphaFoldDB" id="N0D008"/>
<gene>
    <name evidence="3" type="ORF">SFUL_4262</name>
</gene>
<evidence type="ECO:0000313" key="3">
    <source>
        <dbReference type="EMBL" id="AGK79163.1"/>
    </source>
</evidence>
<dbReference type="PANTHER" id="PTHR35908">
    <property type="entry name" value="HYPOTHETICAL FUSION PROTEIN"/>
    <property type="match status" value="1"/>
</dbReference>
<dbReference type="InterPro" id="IPR029068">
    <property type="entry name" value="Glyas_Bleomycin-R_OHBP_Dase"/>
</dbReference>
<reference evidence="3 4" key="1">
    <citation type="submission" date="2013-04" db="EMBL/GenBank/DDBJ databases">
        <title>Complete genome sequence of Streptomyces fulvissimus.</title>
        <authorList>
            <person name="Myronovskyi M."/>
            <person name="Tokovenko B."/>
            <person name="Manderscheid N."/>
            <person name="Petzke L."/>
            <person name="Luzhetskyy A."/>
        </authorList>
    </citation>
    <scope>NUCLEOTIDE SEQUENCE [LARGE SCALE GENOMIC DNA]</scope>
    <source>
        <strain evidence="3 4">DSM 40593</strain>
    </source>
</reference>
<dbReference type="HOGENOM" id="CLU_108054_2_0_11"/>
<dbReference type="PROSITE" id="PS51819">
    <property type="entry name" value="VOC"/>
    <property type="match status" value="1"/>
</dbReference>
<sequence length="212" mass="22602">MSGPVGVRGGGCAGTGYSYRHICDPRRPTVTAPRPSLTLSSTVLEAPDAAELADFYRRLLGWEPVQEEPDWVKLLPPGGGSGLGFQTSKPYVPPVWPASLTSQGDQLMMLHLDFEVTDLEAGVAHAVAEGATPAEFQPQRDVRVLFDPVGHPFCLFVRDHVLGETPAISPEWVAEQARDIRTQNPVAAEAVTPDRREAAGTAEPGSGDAVPA</sequence>
<dbReference type="CDD" id="cd06587">
    <property type="entry name" value="VOC"/>
    <property type="match status" value="1"/>
</dbReference>
<dbReference type="PANTHER" id="PTHR35908:SF1">
    <property type="entry name" value="CONSERVED PROTEIN"/>
    <property type="match status" value="1"/>
</dbReference>
<dbReference type="InterPro" id="IPR037523">
    <property type="entry name" value="VOC_core"/>
</dbReference>
<proteinExistence type="predicted"/>
<keyword evidence="3" id="KW-0223">Dioxygenase</keyword>
<feature type="region of interest" description="Disordered" evidence="1">
    <location>
        <begin position="184"/>
        <end position="212"/>
    </location>
</feature>
<protein>
    <submittedName>
        <fullName evidence="3">Glyoxalase/bleomycin resistance protein/dioxygenase</fullName>
    </submittedName>
</protein>
<dbReference type="InterPro" id="IPR041581">
    <property type="entry name" value="Glyoxalase_6"/>
</dbReference>
<accession>N0D008</accession>
<dbReference type="EMBL" id="CP005080">
    <property type="protein sequence ID" value="AGK79163.1"/>
    <property type="molecule type" value="Genomic_DNA"/>
</dbReference>
<dbReference type="KEGG" id="sfi:SFUL_4262"/>